<evidence type="ECO:0000313" key="1">
    <source>
        <dbReference type="EMBL" id="SES66307.1"/>
    </source>
</evidence>
<name>A0A1H9YBP8_9RHOB</name>
<reference evidence="1 2" key="1">
    <citation type="submission" date="2016-10" db="EMBL/GenBank/DDBJ databases">
        <authorList>
            <person name="de Groot N.N."/>
        </authorList>
    </citation>
    <scope>NUCLEOTIDE SEQUENCE [LARGE SCALE GENOMIC DNA]</scope>
    <source>
        <strain evidence="1 2">DSM 17862</strain>
    </source>
</reference>
<dbReference type="RefSeq" id="WP_090731637.1">
    <property type="nucleotide sequence ID" value="NZ_FOHO01000001.1"/>
</dbReference>
<dbReference type="Proteomes" id="UP000199180">
    <property type="component" value="Unassembled WGS sequence"/>
</dbReference>
<evidence type="ECO:0000313" key="2">
    <source>
        <dbReference type="Proteomes" id="UP000199180"/>
    </source>
</evidence>
<keyword evidence="2" id="KW-1185">Reference proteome</keyword>
<dbReference type="AlphaFoldDB" id="A0A1H9YBP8"/>
<organism evidence="1 2">
    <name type="scientific">Paracoccus homiensis</name>
    <dbReference type="NCBI Taxonomy" id="364199"/>
    <lineage>
        <taxon>Bacteria</taxon>
        <taxon>Pseudomonadati</taxon>
        <taxon>Pseudomonadota</taxon>
        <taxon>Alphaproteobacteria</taxon>
        <taxon>Rhodobacterales</taxon>
        <taxon>Paracoccaceae</taxon>
        <taxon>Paracoccus</taxon>
    </lineage>
</organism>
<gene>
    <name evidence="1" type="ORF">SAMN04489858_101107</name>
</gene>
<sequence>MDELTPTAMHDAVLAAIRAQFPDLATVTDYRELGEAQTELPLPAVLVEMTDLEWGGIEADDGTGRLAADTVWDLTIVMGFRTEAVGRALRDFAAALAVFLHGNRWGLRSVEPAVFTVGEVHEFSPVLSNYQAWRIEFRQRAFLGSNVWANDGTVPEALFSWSPDIGLDHIADYEGIDA</sequence>
<dbReference type="EMBL" id="FOHO01000001">
    <property type="protein sequence ID" value="SES66307.1"/>
    <property type="molecule type" value="Genomic_DNA"/>
</dbReference>
<protein>
    <submittedName>
        <fullName evidence="1">Uncharacterized protein</fullName>
    </submittedName>
</protein>
<proteinExistence type="predicted"/>
<dbReference type="STRING" id="364199.SAMN04489858_101107"/>
<dbReference type="OrthoDB" id="5464992at2"/>
<accession>A0A1H9YBP8</accession>